<dbReference type="EMBL" id="JAPFRF010000001">
    <property type="protein sequence ID" value="KAJ7344501.1"/>
    <property type="molecule type" value="Genomic_DNA"/>
</dbReference>
<dbReference type="Proteomes" id="UP001142489">
    <property type="component" value="Unassembled WGS sequence"/>
</dbReference>
<comment type="caution">
    <text evidence="1">The sequence shown here is derived from an EMBL/GenBank/DDBJ whole genome shotgun (WGS) entry which is preliminary data.</text>
</comment>
<name>A0A9Q0Y7P3_9SAUR</name>
<gene>
    <name evidence="1" type="ORF">JRQ81_000451</name>
</gene>
<dbReference type="AlphaFoldDB" id="A0A9Q0Y7P3"/>
<accession>A0A9Q0Y7P3</accession>
<keyword evidence="2" id="KW-1185">Reference proteome</keyword>
<evidence type="ECO:0000313" key="1">
    <source>
        <dbReference type="EMBL" id="KAJ7344501.1"/>
    </source>
</evidence>
<sequence>MLPGKVKPYLPNECQLSKWMLPMIKLASNPAKISLPSVVKNHSTTITTFLRKVQIQDICEALSWSLWRKGKNSNL</sequence>
<evidence type="ECO:0000313" key="2">
    <source>
        <dbReference type="Proteomes" id="UP001142489"/>
    </source>
</evidence>
<organism evidence="1 2">
    <name type="scientific">Phrynocephalus forsythii</name>
    <dbReference type="NCBI Taxonomy" id="171643"/>
    <lineage>
        <taxon>Eukaryota</taxon>
        <taxon>Metazoa</taxon>
        <taxon>Chordata</taxon>
        <taxon>Craniata</taxon>
        <taxon>Vertebrata</taxon>
        <taxon>Euteleostomi</taxon>
        <taxon>Lepidosauria</taxon>
        <taxon>Squamata</taxon>
        <taxon>Bifurcata</taxon>
        <taxon>Unidentata</taxon>
        <taxon>Episquamata</taxon>
        <taxon>Toxicofera</taxon>
        <taxon>Iguania</taxon>
        <taxon>Acrodonta</taxon>
        <taxon>Agamidae</taxon>
        <taxon>Agaminae</taxon>
        <taxon>Phrynocephalus</taxon>
    </lineage>
</organism>
<proteinExistence type="predicted"/>
<reference evidence="1" key="1">
    <citation type="journal article" date="2023" name="DNA Res.">
        <title>Chromosome-level genome assembly of Phrynocephalus forsythii using third-generation DNA sequencing and Hi-C analysis.</title>
        <authorList>
            <person name="Qi Y."/>
            <person name="Zhao W."/>
            <person name="Zhao Y."/>
            <person name="Niu C."/>
            <person name="Cao S."/>
            <person name="Zhang Y."/>
        </authorList>
    </citation>
    <scope>NUCLEOTIDE SEQUENCE</scope>
    <source>
        <tissue evidence="1">Muscle</tissue>
    </source>
</reference>
<protein>
    <submittedName>
        <fullName evidence="1">Uncharacterized protein</fullName>
    </submittedName>
</protein>